<reference evidence="4" key="1">
    <citation type="submission" date="2009-09" db="EMBL/GenBank/DDBJ databases">
        <title>The complete genome of Nakamurella multipartita DSM 44233.</title>
        <authorList>
            <consortium name="US DOE Joint Genome Institute (JGI-PGF)"/>
            <person name="Lucas S."/>
            <person name="Copeland A."/>
            <person name="Lapidus A."/>
            <person name="Glavina del Rio T."/>
            <person name="Dalin E."/>
            <person name="Tice H."/>
            <person name="Bruce D."/>
            <person name="Goodwin L."/>
            <person name="Pitluck S."/>
            <person name="Kyrpides N."/>
            <person name="Mavromatis K."/>
            <person name="Ivanova N."/>
            <person name="Ovchinnikova G."/>
            <person name="Sims D."/>
            <person name="Meincke L."/>
            <person name="Brettin T."/>
            <person name="Detter J.C."/>
            <person name="Han C."/>
            <person name="Larimer F."/>
            <person name="Land M."/>
            <person name="Hauser L."/>
            <person name="Markowitz V."/>
            <person name="Cheng J.-F."/>
            <person name="Hugenholtz P."/>
            <person name="Woyke T."/>
            <person name="Wu D."/>
            <person name="Klenk H.-P."/>
            <person name="Eisen J.A."/>
        </authorList>
    </citation>
    <scope>NUCLEOTIDE SEQUENCE [LARGE SCALE GENOMIC DNA]</scope>
    <source>
        <strain evidence="4">ATCC 700099 / DSM 44233 / CIP 104796 / JCM 9543 / NBRC 105858 / Y-104</strain>
    </source>
</reference>
<dbReference type="GO" id="GO:0046872">
    <property type="term" value="F:metal ion binding"/>
    <property type="evidence" value="ECO:0007669"/>
    <property type="project" value="UniProtKB-UniRule"/>
</dbReference>
<dbReference type="Gene3D" id="3.10.180.10">
    <property type="entry name" value="2,3-Dihydroxybiphenyl 1,2-Dioxygenase, domain 1"/>
    <property type="match status" value="2"/>
</dbReference>
<feature type="domain" description="VOC" evidence="2">
    <location>
        <begin position="456"/>
        <end position="601"/>
    </location>
</feature>
<evidence type="ECO:0000313" key="3">
    <source>
        <dbReference type="EMBL" id="ACV80380.1"/>
    </source>
</evidence>
<dbReference type="RefSeq" id="WP_015749205.1">
    <property type="nucleotide sequence ID" value="NC_013235.1"/>
</dbReference>
<dbReference type="InterPro" id="IPR036237">
    <property type="entry name" value="Xyl_isomerase-like_sf"/>
</dbReference>
<comment type="catalytic activity">
    <reaction evidence="1">
        <text>3-dehydroshikimate = 3,4-dihydroxybenzoate + H2O</text>
        <dbReference type="Rhea" id="RHEA:24848"/>
        <dbReference type="ChEBI" id="CHEBI:15377"/>
        <dbReference type="ChEBI" id="CHEBI:16630"/>
        <dbReference type="ChEBI" id="CHEBI:36241"/>
        <dbReference type="EC" id="4.2.1.118"/>
    </reaction>
</comment>
<evidence type="ECO:0000259" key="2">
    <source>
        <dbReference type="PROSITE" id="PS51819"/>
    </source>
</evidence>
<comment type="cofactor">
    <cofactor evidence="1">
        <name>a divalent metal cation</name>
        <dbReference type="ChEBI" id="CHEBI:60240"/>
    </cofactor>
</comment>
<dbReference type="EMBL" id="CP001737">
    <property type="protein sequence ID" value="ACV80380.1"/>
    <property type="molecule type" value="Genomic_DNA"/>
</dbReference>
<dbReference type="InterPro" id="IPR013022">
    <property type="entry name" value="Xyl_isomerase-like_TIM-brl"/>
</dbReference>
<dbReference type="InterPro" id="IPR043700">
    <property type="entry name" value="DSD"/>
</dbReference>
<dbReference type="InParanoid" id="C8XHS7"/>
<dbReference type="EC" id="4.2.1.118" evidence="1"/>
<dbReference type="PANTHER" id="PTHR12110:SF21">
    <property type="entry name" value="XYLOSE ISOMERASE-LIKE TIM BARREL DOMAIN-CONTAINING PROTEIN"/>
    <property type="match status" value="1"/>
</dbReference>
<dbReference type="Gene3D" id="3.20.20.150">
    <property type="entry name" value="Divalent-metal-dependent TIM barrel enzymes"/>
    <property type="match status" value="1"/>
</dbReference>
<feature type="binding site" evidence="1">
    <location>
        <position position="459"/>
    </location>
    <ligand>
        <name>Mg(2+)</name>
        <dbReference type="ChEBI" id="CHEBI:18420"/>
    </ligand>
</feature>
<dbReference type="SUPFAM" id="SSF54593">
    <property type="entry name" value="Glyoxalase/Bleomycin resistance protein/Dihydroxybiphenyl dioxygenase"/>
    <property type="match status" value="1"/>
</dbReference>
<protein>
    <recommendedName>
        <fullName evidence="1">3-dehydroshikimate dehydratase</fullName>
        <shortName evidence="1">DSD</shortName>
        <ecNumber evidence="1">4.2.1.118</ecNumber>
    </recommendedName>
</protein>
<dbReference type="InterPro" id="IPR029068">
    <property type="entry name" value="Glyas_Bleomycin-R_OHBP_Dase"/>
</dbReference>
<dbReference type="Pfam" id="PF14696">
    <property type="entry name" value="Glyoxalase_5"/>
    <property type="match status" value="1"/>
</dbReference>
<dbReference type="HAMAP" id="MF_02238">
    <property type="entry name" value="DSD"/>
    <property type="match status" value="1"/>
</dbReference>
<feature type="domain" description="VOC" evidence="2">
    <location>
        <begin position="313"/>
        <end position="428"/>
    </location>
</feature>
<evidence type="ECO:0000313" key="4">
    <source>
        <dbReference type="Proteomes" id="UP000002218"/>
    </source>
</evidence>
<proteinExistence type="inferred from homology"/>
<sequence>MATATSRPPLRTAIATVCISGTLEDKLAAAAAAGFDGVEIFEPDFVVSSSSAREVRQRCADLGLSIDLYQPFRDFDSTDPAQVELNLRRADRKFDVMEALGTDLILVCSAVSPTAVDDNAVIAEQLHRLAERARQRGMRISYEALAWGTKVNTYDRSWDIVRAADHPALGVCLDSFHILSRGSDPAGIEQIPGEKIFFLQLADAPFMNMDVLQWSRHHRLFPEQGTFDLPAFLGHVLTAGYTGPLSLEVFNDVFRQSDPGRAAVDAHRSLLALYESTVGSVPLDRAGSVTGDSGAVGTSGSDRQVPPAPELGGFAFAELAVDDESGPAVAATLSCLGFVHSGQHRSKPVQLWSQGDARVLLNAARGLDEHPTGAAVAAIGFETRDPAAAAVRAQAMLAPLLPRRVGAGEADLSAVAAPDETAVFFCRTGAADASSWIGDFEPTAAAAGTSPLGLRRIDHVALTQPYDRFDEASLFFRCVLGLPTRHSSEIAAPFGLVRNRTAANVDGSVRIGMTVSVLRRGGQWAPGVTDPQHVAFATDDIVAAARAAVAAGAPVLPVPANYYDDLDARLALPAEQLAALRELNLLYDRTSDGEFWHFYTAVLGGRVFFEVVQRIGDYQGYGEVNSPVRMAAHRRQRRATTSISS</sequence>
<dbReference type="GO" id="GO:0046565">
    <property type="term" value="F:3-dehydroshikimate dehydratase activity"/>
    <property type="evidence" value="ECO:0007669"/>
    <property type="project" value="UniProtKB-UniRule"/>
</dbReference>
<dbReference type="AlphaFoldDB" id="C8XHS7"/>
<dbReference type="UniPathway" id="UPA00088"/>
<keyword evidence="3" id="KW-0413">Isomerase</keyword>
<dbReference type="Proteomes" id="UP000002218">
    <property type="component" value="Chromosome"/>
</dbReference>
<comment type="function">
    <text evidence="1">Catalyzes the conversion of 3-dehydroshikimate to protocatechuate (3,4-dihydroxybenzoate), a common intermediate of quinate and shikimate degradation pathways.</text>
</comment>
<organism evidence="3 4">
    <name type="scientific">Nakamurella multipartita (strain ATCC 700099 / DSM 44233 / CIP 104796 / JCM 9543 / NBRC 105858 / Y-104)</name>
    <name type="common">Microsphaera multipartita</name>
    <dbReference type="NCBI Taxonomy" id="479431"/>
    <lineage>
        <taxon>Bacteria</taxon>
        <taxon>Bacillati</taxon>
        <taxon>Actinomycetota</taxon>
        <taxon>Actinomycetes</taxon>
        <taxon>Nakamurellales</taxon>
        <taxon>Nakamurellaceae</taxon>
        <taxon>Nakamurella</taxon>
    </lineage>
</organism>
<dbReference type="eggNOG" id="COG1082">
    <property type="taxonomic scope" value="Bacteria"/>
</dbReference>
<keyword evidence="1" id="KW-0479">Metal-binding</keyword>
<dbReference type="Pfam" id="PF01261">
    <property type="entry name" value="AP_endonuc_2"/>
    <property type="match status" value="1"/>
</dbReference>
<name>C8XHS7_NAKMY</name>
<keyword evidence="4" id="KW-1185">Reference proteome</keyword>
<dbReference type="GO" id="GO:0046279">
    <property type="term" value="P:3,4-dihydroxybenzoate biosynthetic process"/>
    <property type="evidence" value="ECO:0007669"/>
    <property type="project" value="UniProtKB-UniRule"/>
</dbReference>
<feature type="binding site" evidence="1">
    <location>
        <position position="143"/>
    </location>
    <ligand>
        <name>a divalent metal cation</name>
        <dbReference type="ChEBI" id="CHEBI:60240"/>
        <note>catalytic</note>
    </ligand>
</feature>
<dbReference type="GO" id="GO:0016853">
    <property type="term" value="F:isomerase activity"/>
    <property type="evidence" value="ECO:0007669"/>
    <property type="project" value="UniProtKB-KW"/>
</dbReference>
<dbReference type="KEGG" id="nml:Namu_4090"/>
<feature type="binding site" evidence="1">
    <location>
        <position position="610"/>
    </location>
    <ligand>
        <name>Mg(2+)</name>
        <dbReference type="ChEBI" id="CHEBI:18420"/>
    </ligand>
</feature>
<dbReference type="HOGENOM" id="CLU_029438_0_0_11"/>
<feature type="binding site" evidence="1">
    <location>
        <position position="533"/>
    </location>
    <ligand>
        <name>Mg(2+)</name>
        <dbReference type="ChEBI" id="CHEBI:18420"/>
    </ligand>
</feature>
<keyword evidence="1" id="KW-0456">Lyase</keyword>
<evidence type="ECO:0000256" key="1">
    <source>
        <dbReference type="HAMAP-Rule" id="MF_02238"/>
    </source>
</evidence>
<feature type="binding site" evidence="1">
    <location>
        <position position="174"/>
    </location>
    <ligand>
        <name>a divalent metal cation</name>
        <dbReference type="ChEBI" id="CHEBI:60240"/>
        <note>catalytic</note>
    </ligand>
</feature>
<comment type="similarity">
    <text evidence="1">Belongs to the bacterial two-domain DSD family.</text>
</comment>
<feature type="binding site" evidence="1">
    <location>
        <position position="200"/>
    </location>
    <ligand>
        <name>a divalent metal cation</name>
        <dbReference type="ChEBI" id="CHEBI:60240"/>
        <note>catalytic</note>
    </ligand>
</feature>
<reference evidence="3 4" key="2">
    <citation type="journal article" date="2010" name="Stand. Genomic Sci.">
        <title>Complete genome sequence of Nakamurella multipartita type strain (Y-104).</title>
        <authorList>
            <person name="Tice H."/>
            <person name="Mayilraj S."/>
            <person name="Sims D."/>
            <person name="Lapidus A."/>
            <person name="Nolan M."/>
            <person name="Lucas S."/>
            <person name="Glavina Del Rio T."/>
            <person name="Copeland A."/>
            <person name="Cheng J.F."/>
            <person name="Meincke L."/>
            <person name="Bruce D."/>
            <person name="Goodwin L."/>
            <person name="Pitluck S."/>
            <person name="Ivanova N."/>
            <person name="Mavromatis K."/>
            <person name="Ovchinnikova G."/>
            <person name="Pati A."/>
            <person name="Chen A."/>
            <person name="Palaniappan K."/>
            <person name="Land M."/>
            <person name="Hauser L."/>
            <person name="Chang Y.J."/>
            <person name="Jeffries C.D."/>
            <person name="Detter J.C."/>
            <person name="Brettin T."/>
            <person name="Rohde M."/>
            <person name="Goker M."/>
            <person name="Bristow J."/>
            <person name="Eisen J.A."/>
            <person name="Markowitz V."/>
            <person name="Hugenholtz P."/>
            <person name="Kyrpides N.C."/>
            <person name="Klenk H.P."/>
            <person name="Chen F."/>
        </authorList>
    </citation>
    <scope>NUCLEOTIDE SEQUENCE [LARGE SCALE GENOMIC DNA]</scope>
    <source>
        <strain evidence="4">ATCC 700099 / DSM 44233 / CIP 104796 / JCM 9543 / NBRC 105858 / Y-104</strain>
    </source>
</reference>
<accession>C8XHS7</accession>
<dbReference type="InterPro" id="IPR050312">
    <property type="entry name" value="IolE/XylAMocC-like"/>
</dbReference>
<dbReference type="STRING" id="479431.Namu_4090"/>
<dbReference type="PROSITE" id="PS51819">
    <property type="entry name" value="VOC"/>
    <property type="match status" value="2"/>
</dbReference>
<dbReference type="PANTHER" id="PTHR12110">
    <property type="entry name" value="HYDROXYPYRUVATE ISOMERASE"/>
    <property type="match status" value="1"/>
</dbReference>
<dbReference type="SUPFAM" id="SSF51658">
    <property type="entry name" value="Xylose isomerase-like"/>
    <property type="match status" value="1"/>
</dbReference>
<dbReference type="eggNOG" id="COG3185">
    <property type="taxonomic scope" value="Bacteria"/>
</dbReference>
<comment type="pathway">
    <text evidence="1">Aromatic compound metabolism; 3,4-dihydroxybenzoate biosynthesis.</text>
</comment>
<gene>
    <name evidence="3" type="ordered locus">Namu_4090</name>
</gene>
<feature type="binding site" evidence="1">
    <location>
        <position position="248"/>
    </location>
    <ligand>
        <name>a divalent metal cation</name>
        <dbReference type="ChEBI" id="CHEBI:60240"/>
        <note>catalytic</note>
    </ligand>
</feature>
<dbReference type="InterPro" id="IPR037523">
    <property type="entry name" value="VOC_core"/>
</dbReference>